<evidence type="ECO:0000256" key="1">
    <source>
        <dbReference type="ARBA" id="ARBA00001938"/>
    </source>
</evidence>
<dbReference type="Pfam" id="PF02817">
    <property type="entry name" value="E3_binding"/>
    <property type="match status" value="1"/>
</dbReference>
<evidence type="ECO:0000256" key="2">
    <source>
        <dbReference type="ARBA" id="ARBA00007317"/>
    </source>
</evidence>
<dbReference type="InterPro" id="IPR000089">
    <property type="entry name" value="Biotin_lipoyl"/>
</dbReference>
<evidence type="ECO:0000256" key="6">
    <source>
        <dbReference type="ARBA" id="ARBA00023315"/>
    </source>
</evidence>
<dbReference type="PROSITE" id="PS51826">
    <property type="entry name" value="PSBD"/>
    <property type="match status" value="1"/>
</dbReference>
<evidence type="ECO:0000259" key="8">
    <source>
        <dbReference type="PROSITE" id="PS51826"/>
    </source>
</evidence>
<keyword evidence="10" id="KW-1185">Reference proteome</keyword>
<dbReference type="InterPro" id="IPR036625">
    <property type="entry name" value="E3-bd_dom_sf"/>
</dbReference>
<dbReference type="PANTHER" id="PTHR43178:SF5">
    <property type="entry name" value="LIPOAMIDE ACYLTRANSFERASE COMPONENT OF BRANCHED-CHAIN ALPHA-KETO ACID DEHYDROGENASE COMPLEX, MITOCHONDRIAL"/>
    <property type="match status" value="1"/>
</dbReference>
<dbReference type="PROSITE" id="PS50968">
    <property type="entry name" value="BIOTINYL_LIPOYL"/>
    <property type="match status" value="1"/>
</dbReference>
<accession>A0ABV3R5F1</accession>
<dbReference type="CDD" id="cd06849">
    <property type="entry name" value="lipoyl_domain"/>
    <property type="match status" value="1"/>
</dbReference>
<dbReference type="InterPro" id="IPR050743">
    <property type="entry name" value="2-oxoacid_DH_E2_comp"/>
</dbReference>
<evidence type="ECO:0000259" key="7">
    <source>
        <dbReference type="PROSITE" id="PS50968"/>
    </source>
</evidence>
<dbReference type="EMBL" id="JBFOCI010000009">
    <property type="protein sequence ID" value="MEW9808498.1"/>
    <property type="molecule type" value="Genomic_DNA"/>
</dbReference>
<dbReference type="SUPFAM" id="SSF51230">
    <property type="entry name" value="Single hybrid motif"/>
    <property type="match status" value="1"/>
</dbReference>
<comment type="subunit">
    <text evidence="3">Forms a 24-polypeptide structural core with octahedral symmetry.</text>
</comment>
<dbReference type="Gene3D" id="4.10.320.10">
    <property type="entry name" value="E3-binding domain"/>
    <property type="match status" value="1"/>
</dbReference>
<dbReference type="InterPro" id="IPR011053">
    <property type="entry name" value="Single_hybrid_motif"/>
</dbReference>
<dbReference type="InterPro" id="IPR003016">
    <property type="entry name" value="2-oxoA_DH_lipoyl-BS"/>
</dbReference>
<dbReference type="PROSITE" id="PS00189">
    <property type="entry name" value="LIPOYL"/>
    <property type="match status" value="1"/>
</dbReference>
<evidence type="ECO:0000313" key="9">
    <source>
        <dbReference type="EMBL" id="MEW9808498.1"/>
    </source>
</evidence>
<feature type="domain" description="Peripheral subunit-binding (PSBD)" evidence="8">
    <location>
        <begin position="136"/>
        <end position="173"/>
    </location>
</feature>
<name>A0ABV3R5F1_9HYPH</name>
<keyword evidence="6" id="KW-0012">Acyltransferase</keyword>
<gene>
    <name evidence="9" type="ORF">ABUE31_21110</name>
</gene>
<organism evidence="9 10">
    <name type="scientific">Mesorhizobium marinum</name>
    <dbReference type="NCBI Taxonomy" id="3228790"/>
    <lineage>
        <taxon>Bacteria</taxon>
        <taxon>Pseudomonadati</taxon>
        <taxon>Pseudomonadota</taxon>
        <taxon>Alphaproteobacteria</taxon>
        <taxon>Hyphomicrobiales</taxon>
        <taxon>Phyllobacteriaceae</taxon>
        <taxon>Mesorhizobium</taxon>
    </lineage>
</organism>
<dbReference type="InterPro" id="IPR004167">
    <property type="entry name" value="PSBD"/>
</dbReference>
<keyword evidence="4" id="KW-0808">Transferase</keyword>
<proteinExistence type="inferred from homology"/>
<feature type="domain" description="Lipoyl-binding" evidence="7">
    <location>
        <begin position="2"/>
        <end position="77"/>
    </location>
</feature>
<dbReference type="Pfam" id="PF00364">
    <property type="entry name" value="Biotin_lipoyl"/>
    <property type="match status" value="1"/>
</dbReference>
<comment type="caution">
    <text evidence="9">The sequence shown here is derived from an EMBL/GenBank/DDBJ whole genome shotgun (WGS) entry which is preliminary data.</text>
</comment>
<evidence type="ECO:0000256" key="5">
    <source>
        <dbReference type="ARBA" id="ARBA00022823"/>
    </source>
</evidence>
<dbReference type="RefSeq" id="WP_367725733.1">
    <property type="nucleotide sequence ID" value="NZ_JBFOCI010000009.1"/>
</dbReference>
<keyword evidence="5" id="KW-0450">Lipoyl</keyword>
<dbReference type="SUPFAM" id="SSF47005">
    <property type="entry name" value="Peripheral subunit-binding domain of 2-oxo acid dehydrogenase complex"/>
    <property type="match status" value="1"/>
</dbReference>
<evidence type="ECO:0000256" key="4">
    <source>
        <dbReference type="ARBA" id="ARBA00022679"/>
    </source>
</evidence>
<sequence>MPVEVILPKVDMDMATGQISRWFVAEGATVKQGDLLFEIETDKAAMEIDSPAAGTIRDIVGKEGVDIAVGSPVAWIYASGETYKEAGASSSVLATDRGAGADAAAATTPLTSASSQDAAAQAAPAIHAVDKAGAVRATPLARRIAKDAGVDIASVAGSGPHGRIVRADVEAMVAGGKAAPAARA</sequence>
<protein>
    <submittedName>
        <fullName evidence="9">Biotin/lipoyl-containing protein</fullName>
    </submittedName>
</protein>
<dbReference type="PANTHER" id="PTHR43178">
    <property type="entry name" value="DIHYDROLIPOAMIDE ACETYLTRANSFERASE COMPONENT OF PYRUVATE DEHYDROGENASE COMPLEX"/>
    <property type="match status" value="1"/>
</dbReference>
<comment type="similarity">
    <text evidence="2">Belongs to the 2-oxoacid dehydrogenase family.</text>
</comment>
<reference evidence="9 10" key="1">
    <citation type="submission" date="2024-06" db="EMBL/GenBank/DDBJ databases">
        <authorList>
            <person name="Tuo L."/>
        </authorList>
    </citation>
    <scope>NUCLEOTIDE SEQUENCE [LARGE SCALE GENOMIC DNA]</scope>
    <source>
        <strain evidence="9 10">ZMM04-5</strain>
    </source>
</reference>
<dbReference type="Proteomes" id="UP001556196">
    <property type="component" value="Unassembled WGS sequence"/>
</dbReference>
<dbReference type="Gene3D" id="2.40.50.100">
    <property type="match status" value="1"/>
</dbReference>
<evidence type="ECO:0000256" key="3">
    <source>
        <dbReference type="ARBA" id="ARBA00011484"/>
    </source>
</evidence>
<evidence type="ECO:0000313" key="10">
    <source>
        <dbReference type="Proteomes" id="UP001556196"/>
    </source>
</evidence>
<feature type="non-terminal residue" evidence="9">
    <location>
        <position position="184"/>
    </location>
</feature>
<comment type="cofactor">
    <cofactor evidence="1">
        <name>(R)-lipoate</name>
        <dbReference type="ChEBI" id="CHEBI:83088"/>
    </cofactor>
</comment>